<keyword evidence="4 5" id="KW-0472">Membrane</keyword>
<dbReference type="PANTHER" id="PTHR23502">
    <property type="entry name" value="MAJOR FACILITATOR SUPERFAMILY"/>
    <property type="match status" value="1"/>
</dbReference>
<dbReference type="PANTHER" id="PTHR23502:SF164">
    <property type="entry name" value="MAJOR FACILITATOR SUPERFAMILY (MFS) PROFILE DOMAIN-CONTAINING PROTEIN"/>
    <property type="match status" value="1"/>
</dbReference>
<feature type="transmembrane region" description="Helical" evidence="5">
    <location>
        <begin position="103"/>
        <end position="126"/>
    </location>
</feature>
<feature type="domain" description="Major facilitator superfamily (MFS) profile" evidence="6">
    <location>
        <begin position="61"/>
        <end position="530"/>
    </location>
</feature>
<dbReference type="Gene3D" id="1.20.1250.20">
    <property type="entry name" value="MFS general substrate transporter like domains"/>
    <property type="match status" value="1"/>
</dbReference>
<dbReference type="EMBL" id="KZ613938">
    <property type="protein sequence ID" value="PMD47977.1"/>
    <property type="molecule type" value="Genomic_DNA"/>
</dbReference>
<dbReference type="OrthoDB" id="5215911at2759"/>
<evidence type="ECO:0000256" key="1">
    <source>
        <dbReference type="ARBA" id="ARBA00004141"/>
    </source>
</evidence>
<feature type="transmembrane region" description="Helical" evidence="5">
    <location>
        <begin position="411"/>
        <end position="432"/>
    </location>
</feature>
<feature type="transmembrane region" description="Helical" evidence="5">
    <location>
        <begin position="438"/>
        <end position="465"/>
    </location>
</feature>
<feature type="transmembrane region" description="Helical" evidence="5">
    <location>
        <begin position="158"/>
        <end position="185"/>
    </location>
</feature>
<dbReference type="STRING" id="1149755.A0A2J6SB31"/>
<sequence>MQDLKPSSTEEQVEFCPIATTESTTRKHDGTVQLTSDQGVILIPTPSADPRDPLNIPLWNKLIILSTTCLYSTMGLTAVSGLGGMLTYFIPGYAAQGKTYADISALMTYPSLFMGIGNVISMPLALALGRRPVFLVSCVVQVVSLILCATNQSYAWHFAARCILGLAAGQSEALCPLMISEVFFLHERARYQQLFSSIQTVISGTLIILTSYIAATIGWRAWYYLFAGLSGCVLILAIFFVPETKYVRPLTAYKGTTIEHGNPSSLVPSSDPENAKQSDRVITVNDERILDTVNYFPRTLKSNLQIFVNKPDWSEAIHCLKHMLQLFFFPNVFWVFSMNGIFLGVNIAMGLTYGNILSGPFHWADKYISVAMAGQIVVAFLCVPMLGYGSDFIVKFMARRNGGVHEPEHRLLTLIVPLLLGIMFVVIYGQAATFPERYHWLAIVFSINGYYFTFIGANTAGITYLLDAYPTRAASSLVVLCAMRGVISFCLSYGTVSLYSKYGYDGAFGLFGGITSIFGALGLLVYFTGKQIRRFVSPWTAVEDVGKPSMG</sequence>
<feature type="transmembrane region" description="Helical" evidence="5">
    <location>
        <begin position="508"/>
        <end position="527"/>
    </location>
</feature>
<evidence type="ECO:0000313" key="8">
    <source>
        <dbReference type="Proteomes" id="UP000235786"/>
    </source>
</evidence>
<comment type="subcellular location">
    <subcellularLocation>
        <location evidence="1">Membrane</location>
        <topology evidence="1">Multi-pass membrane protein</topology>
    </subcellularLocation>
</comment>
<keyword evidence="2 5" id="KW-0812">Transmembrane</keyword>
<protein>
    <submittedName>
        <fullName evidence="7">Major facilitator superfamily transporter</fullName>
    </submittedName>
</protein>
<dbReference type="SUPFAM" id="SSF103473">
    <property type="entry name" value="MFS general substrate transporter"/>
    <property type="match status" value="1"/>
</dbReference>
<dbReference type="Proteomes" id="UP000235786">
    <property type="component" value="Unassembled WGS sequence"/>
</dbReference>
<feature type="transmembrane region" description="Helical" evidence="5">
    <location>
        <begin position="133"/>
        <end position="152"/>
    </location>
</feature>
<evidence type="ECO:0000256" key="5">
    <source>
        <dbReference type="SAM" id="Phobius"/>
    </source>
</evidence>
<dbReference type="Pfam" id="PF07690">
    <property type="entry name" value="MFS_1"/>
    <property type="match status" value="1"/>
</dbReference>
<feature type="transmembrane region" description="Helical" evidence="5">
    <location>
        <begin position="367"/>
        <end position="390"/>
    </location>
</feature>
<organism evidence="7 8">
    <name type="scientific">Hyaloscypha variabilis (strain UAMH 11265 / GT02V1 / F)</name>
    <name type="common">Meliniomyces variabilis</name>
    <dbReference type="NCBI Taxonomy" id="1149755"/>
    <lineage>
        <taxon>Eukaryota</taxon>
        <taxon>Fungi</taxon>
        <taxon>Dikarya</taxon>
        <taxon>Ascomycota</taxon>
        <taxon>Pezizomycotina</taxon>
        <taxon>Leotiomycetes</taxon>
        <taxon>Helotiales</taxon>
        <taxon>Hyaloscyphaceae</taxon>
        <taxon>Hyaloscypha</taxon>
        <taxon>Hyaloscypha variabilis</taxon>
    </lineage>
</organism>
<dbReference type="InterPro" id="IPR020846">
    <property type="entry name" value="MFS_dom"/>
</dbReference>
<name>A0A2J6SB31_HYAVF</name>
<evidence type="ECO:0000256" key="3">
    <source>
        <dbReference type="ARBA" id="ARBA00022989"/>
    </source>
</evidence>
<feature type="transmembrane region" description="Helical" evidence="5">
    <location>
        <begin position="221"/>
        <end position="241"/>
    </location>
</feature>
<feature type="transmembrane region" description="Helical" evidence="5">
    <location>
        <begin position="477"/>
        <end position="496"/>
    </location>
</feature>
<keyword evidence="8" id="KW-1185">Reference proteome</keyword>
<evidence type="ECO:0000256" key="2">
    <source>
        <dbReference type="ARBA" id="ARBA00022692"/>
    </source>
</evidence>
<evidence type="ECO:0000256" key="4">
    <source>
        <dbReference type="ARBA" id="ARBA00023136"/>
    </source>
</evidence>
<dbReference type="GO" id="GO:0022857">
    <property type="term" value="F:transmembrane transporter activity"/>
    <property type="evidence" value="ECO:0007669"/>
    <property type="project" value="InterPro"/>
</dbReference>
<proteinExistence type="predicted"/>
<evidence type="ECO:0000313" key="7">
    <source>
        <dbReference type="EMBL" id="PMD47977.1"/>
    </source>
</evidence>
<feature type="transmembrane region" description="Helical" evidence="5">
    <location>
        <begin position="69"/>
        <end position="91"/>
    </location>
</feature>
<gene>
    <name evidence="7" type="ORF">L207DRAFT_479377</name>
</gene>
<dbReference type="GO" id="GO:0005886">
    <property type="term" value="C:plasma membrane"/>
    <property type="evidence" value="ECO:0007669"/>
    <property type="project" value="TreeGrafter"/>
</dbReference>
<dbReference type="InterPro" id="IPR036259">
    <property type="entry name" value="MFS_trans_sf"/>
</dbReference>
<feature type="transmembrane region" description="Helical" evidence="5">
    <location>
        <begin position="197"/>
        <end position="215"/>
    </location>
</feature>
<evidence type="ECO:0000259" key="6">
    <source>
        <dbReference type="PROSITE" id="PS50850"/>
    </source>
</evidence>
<dbReference type="PROSITE" id="PS50850">
    <property type="entry name" value="MFS"/>
    <property type="match status" value="1"/>
</dbReference>
<reference evidence="7 8" key="1">
    <citation type="submission" date="2016-04" db="EMBL/GenBank/DDBJ databases">
        <title>A degradative enzymes factory behind the ericoid mycorrhizal symbiosis.</title>
        <authorList>
            <consortium name="DOE Joint Genome Institute"/>
            <person name="Martino E."/>
            <person name="Morin E."/>
            <person name="Grelet G."/>
            <person name="Kuo A."/>
            <person name="Kohler A."/>
            <person name="Daghino S."/>
            <person name="Barry K."/>
            <person name="Choi C."/>
            <person name="Cichocki N."/>
            <person name="Clum A."/>
            <person name="Copeland A."/>
            <person name="Hainaut M."/>
            <person name="Haridas S."/>
            <person name="Labutti K."/>
            <person name="Lindquist E."/>
            <person name="Lipzen A."/>
            <person name="Khouja H.-R."/>
            <person name="Murat C."/>
            <person name="Ohm R."/>
            <person name="Olson A."/>
            <person name="Spatafora J."/>
            <person name="Veneault-Fourrey C."/>
            <person name="Henrissat B."/>
            <person name="Grigoriev I."/>
            <person name="Martin F."/>
            <person name="Perotto S."/>
        </authorList>
    </citation>
    <scope>NUCLEOTIDE SEQUENCE [LARGE SCALE GENOMIC DNA]</scope>
    <source>
        <strain evidence="7 8">F</strain>
    </source>
</reference>
<feature type="transmembrane region" description="Helical" evidence="5">
    <location>
        <begin position="326"/>
        <end position="347"/>
    </location>
</feature>
<dbReference type="InterPro" id="IPR011701">
    <property type="entry name" value="MFS"/>
</dbReference>
<keyword evidence="3 5" id="KW-1133">Transmembrane helix</keyword>
<accession>A0A2J6SB31</accession>
<dbReference type="AlphaFoldDB" id="A0A2J6SB31"/>